<dbReference type="PANTHER" id="PTHR43511">
    <property type="match status" value="1"/>
</dbReference>
<dbReference type="FunFam" id="2.160.10.10:FF:000001">
    <property type="entry name" value="UTP--glucose-1-phosphate uridylyltransferase"/>
    <property type="match status" value="1"/>
</dbReference>
<dbReference type="InterPro" id="IPR002618">
    <property type="entry name" value="UDPGP_fam"/>
</dbReference>
<evidence type="ECO:0000313" key="6">
    <source>
        <dbReference type="EMBL" id="TDO45803.1"/>
    </source>
</evidence>
<feature type="binding site" evidence="5">
    <location>
        <position position="91"/>
    </location>
    <ligand>
        <name>UTP</name>
        <dbReference type="ChEBI" id="CHEBI:46398"/>
    </ligand>
</feature>
<organism evidence="6 7">
    <name type="scientific">Kribbella caucasensis</name>
    <dbReference type="NCBI Taxonomy" id="2512215"/>
    <lineage>
        <taxon>Bacteria</taxon>
        <taxon>Bacillati</taxon>
        <taxon>Actinomycetota</taxon>
        <taxon>Actinomycetes</taxon>
        <taxon>Propionibacteriales</taxon>
        <taxon>Kribbellaceae</taxon>
        <taxon>Kribbella</taxon>
    </lineage>
</organism>
<evidence type="ECO:0000256" key="4">
    <source>
        <dbReference type="PIRSR" id="PIRSR000806-1"/>
    </source>
</evidence>
<dbReference type="EMBL" id="SNWQ01000012">
    <property type="protein sequence ID" value="TDO45803.1"/>
    <property type="molecule type" value="Genomic_DNA"/>
</dbReference>
<dbReference type="CDD" id="cd00897">
    <property type="entry name" value="UGPase_euk"/>
    <property type="match status" value="1"/>
</dbReference>
<feature type="binding site" evidence="5">
    <location>
        <position position="184"/>
    </location>
    <ligand>
        <name>UTP</name>
        <dbReference type="ChEBI" id="CHEBI:46398"/>
    </ligand>
</feature>
<feature type="binding site" evidence="5">
    <location>
        <position position="362"/>
    </location>
    <ligand>
        <name>UTP</name>
        <dbReference type="ChEBI" id="CHEBI:46398"/>
    </ligand>
</feature>
<feature type="binding site" evidence="4">
    <location>
        <position position="185"/>
    </location>
    <ligand>
        <name>substrate</name>
    </ligand>
</feature>
<keyword evidence="3 6" id="KW-0548">Nucleotidyltransferase</keyword>
<reference evidence="6 7" key="1">
    <citation type="submission" date="2019-03" db="EMBL/GenBank/DDBJ databases">
        <title>Genomic Encyclopedia of Type Strains, Phase III (KMG-III): the genomes of soil and plant-associated and newly described type strains.</title>
        <authorList>
            <person name="Whitman W."/>
        </authorList>
    </citation>
    <scope>NUCLEOTIDE SEQUENCE [LARGE SCALE GENOMIC DNA]</scope>
    <source>
        <strain evidence="6 7">VKM Ac-2527</strain>
    </source>
</reference>
<dbReference type="Proteomes" id="UP000295388">
    <property type="component" value="Unassembled WGS sequence"/>
</dbReference>
<name>A0A4R6K806_9ACTN</name>
<evidence type="ECO:0000256" key="2">
    <source>
        <dbReference type="ARBA" id="ARBA00022679"/>
    </source>
</evidence>
<comment type="similarity">
    <text evidence="1">Belongs to the UDPGP type 1 family.</text>
</comment>
<keyword evidence="7" id="KW-1185">Reference proteome</keyword>
<dbReference type="RefSeq" id="WP_133802424.1">
    <property type="nucleotide sequence ID" value="NZ_SNWQ01000012.1"/>
</dbReference>
<dbReference type="Pfam" id="PF01704">
    <property type="entry name" value="UDPGP"/>
    <property type="match status" value="1"/>
</dbReference>
<keyword evidence="2 6" id="KW-0808">Transferase</keyword>
<sequence>MSEAGLRQAQEKMRAAGAADVAIKVFSHYYRLLESGQQGTIREADIEPVGDLPHLEHLDTDPDAMRAALAETAVIKLNGGLGTSMGVTGPKSALPVKDGLTFLDIIARQILSTRKAYDVPLPLVLMNSFRTKEESLAVLREYADLGVDGLPLDFLQNMEPKLLADGLTPAEWPADPELAWCPPGHGDLFTALVASGTLDALRERGFRHAFISNADNLGATPDGRIAAWMAEHDVPFGMEVCRRTRSDRKGGHVAVRRSDGRLILRDSAQVHADDADAFQDITRHRTFNTNNLWIDLDRLAEMMAGHDGILGLPIIVNRKTVDPADPSSPKVIQLETGMGTAIETFEGSQAVIVDRSRFKPVKTTNDLLVLRSDVYELDDDGDLTTTHEGDEPYVDLDPEYFRILADFEARFPVGPPSLVRADRLAVRGDVAFGKDVVVLGDVEVVAPAGEHLQISDGTTLGSAVG</sequence>
<dbReference type="Gene3D" id="2.160.10.10">
    <property type="entry name" value="Hexapeptide repeat proteins"/>
    <property type="match status" value="1"/>
</dbReference>
<feature type="binding site" evidence="5">
    <location>
        <position position="156"/>
    </location>
    <ligand>
        <name>UTP</name>
        <dbReference type="ChEBI" id="CHEBI:46398"/>
    </ligand>
</feature>
<dbReference type="OrthoDB" id="9804758at2"/>
<dbReference type="SUPFAM" id="SSF53448">
    <property type="entry name" value="Nucleotide-diphospho-sugar transferases"/>
    <property type="match status" value="1"/>
</dbReference>
<dbReference type="AlphaFoldDB" id="A0A4R6K806"/>
<evidence type="ECO:0000256" key="3">
    <source>
        <dbReference type="ARBA" id="ARBA00022695"/>
    </source>
</evidence>
<protein>
    <submittedName>
        <fullName evidence="6">UTP--glucose-1-phosphate uridylyltransferase</fullName>
    </submittedName>
</protein>
<dbReference type="Gene3D" id="3.90.550.10">
    <property type="entry name" value="Spore Coat Polysaccharide Biosynthesis Protein SpsA, Chain A"/>
    <property type="match status" value="1"/>
</dbReference>
<evidence type="ECO:0000313" key="7">
    <source>
        <dbReference type="Proteomes" id="UP000295388"/>
    </source>
</evidence>
<dbReference type="InterPro" id="IPR016267">
    <property type="entry name" value="UDPGP_trans"/>
</dbReference>
<dbReference type="GO" id="GO:0003983">
    <property type="term" value="F:UTP:glucose-1-phosphate uridylyltransferase activity"/>
    <property type="evidence" value="ECO:0007669"/>
    <property type="project" value="InterPro"/>
</dbReference>
<dbReference type="GO" id="GO:0006011">
    <property type="term" value="P:UDP-alpha-D-glucose metabolic process"/>
    <property type="evidence" value="ECO:0007669"/>
    <property type="project" value="InterPro"/>
</dbReference>
<proteinExistence type="inferred from homology"/>
<dbReference type="InterPro" id="IPR029044">
    <property type="entry name" value="Nucleotide-diphossugar_trans"/>
</dbReference>
<evidence type="ECO:0000256" key="5">
    <source>
        <dbReference type="PIRSR" id="PIRSR000806-2"/>
    </source>
</evidence>
<comment type="caution">
    <text evidence="6">The sequence shown here is derived from an EMBL/GenBank/DDBJ whole genome shotgun (WGS) entry which is preliminary data.</text>
</comment>
<accession>A0A4R6K806</accession>
<dbReference type="PIRSF" id="PIRSF000806">
    <property type="entry name" value="UDPGP"/>
    <property type="match status" value="1"/>
</dbReference>
<feature type="binding site" evidence="5">
    <location>
        <position position="215"/>
    </location>
    <ligand>
        <name>UTP</name>
        <dbReference type="ChEBI" id="CHEBI:46398"/>
    </ligand>
</feature>
<gene>
    <name evidence="6" type="ORF">EV643_112128</name>
</gene>
<evidence type="ECO:0000256" key="1">
    <source>
        <dbReference type="ARBA" id="ARBA00010401"/>
    </source>
</evidence>